<sequence length="95" mass="10429">MHYLNVNYLCAMRSPIILLTAIHTKSSLLSPPPTFDIMGFIMRVPLMNARESSDPVKDTSTCDAGVAKGGWVCFWMRAAVRDSGGLAKIEARIKS</sequence>
<comment type="caution">
    <text evidence="1">The sequence shown here is derived from an EMBL/GenBank/DDBJ whole genome shotgun (WGS) entry which is preliminary data.</text>
</comment>
<dbReference type="AlphaFoldDB" id="A0AAV4QKC6"/>
<organism evidence="1 2">
    <name type="scientific">Caerostris darwini</name>
    <dbReference type="NCBI Taxonomy" id="1538125"/>
    <lineage>
        <taxon>Eukaryota</taxon>
        <taxon>Metazoa</taxon>
        <taxon>Ecdysozoa</taxon>
        <taxon>Arthropoda</taxon>
        <taxon>Chelicerata</taxon>
        <taxon>Arachnida</taxon>
        <taxon>Araneae</taxon>
        <taxon>Araneomorphae</taxon>
        <taxon>Entelegynae</taxon>
        <taxon>Araneoidea</taxon>
        <taxon>Araneidae</taxon>
        <taxon>Caerostris</taxon>
    </lineage>
</organism>
<name>A0AAV4QKC6_9ARAC</name>
<dbReference type="EMBL" id="BPLQ01004677">
    <property type="protein sequence ID" value="GIY09712.1"/>
    <property type="molecule type" value="Genomic_DNA"/>
</dbReference>
<protein>
    <submittedName>
        <fullName evidence="1">Uncharacterized protein</fullName>
    </submittedName>
</protein>
<keyword evidence="2" id="KW-1185">Reference proteome</keyword>
<evidence type="ECO:0000313" key="2">
    <source>
        <dbReference type="Proteomes" id="UP001054837"/>
    </source>
</evidence>
<proteinExistence type="predicted"/>
<dbReference type="Proteomes" id="UP001054837">
    <property type="component" value="Unassembled WGS sequence"/>
</dbReference>
<reference evidence="1 2" key="1">
    <citation type="submission" date="2021-06" db="EMBL/GenBank/DDBJ databases">
        <title>Caerostris darwini draft genome.</title>
        <authorList>
            <person name="Kono N."/>
            <person name="Arakawa K."/>
        </authorList>
    </citation>
    <scope>NUCLEOTIDE SEQUENCE [LARGE SCALE GENOMIC DNA]</scope>
</reference>
<accession>A0AAV4QKC6</accession>
<evidence type="ECO:0000313" key="1">
    <source>
        <dbReference type="EMBL" id="GIY09712.1"/>
    </source>
</evidence>
<gene>
    <name evidence="1" type="ORF">CDAR_60041</name>
</gene>